<feature type="compositionally biased region" description="Pro residues" evidence="1">
    <location>
        <begin position="1"/>
        <end position="10"/>
    </location>
</feature>
<gene>
    <name evidence="2" type="ORF">FJ693_16780</name>
</gene>
<dbReference type="InterPro" id="IPR038555">
    <property type="entry name" value="Zincin_1_sf"/>
</dbReference>
<dbReference type="InterPro" id="IPR010428">
    <property type="entry name" value="Zincin_1"/>
</dbReference>
<sequence>MPDADPPLPALPVRRPARRRDRHGRGLRGPLIPPSLPGWRTRADRFDDVVLRAVRRLERRWAKQLDGVEFAVEEVPPSDPAPWEHRTVVLGRYFPADPAAGLAHRIVVYRRPVLARCEDEEDVEGLVRVVLVEQVAGMLGRAPEDVDPEYPVEE</sequence>
<proteinExistence type="predicted"/>
<evidence type="ECO:0000313" key="2">
    <source>
        <dbReference type="EMBL" id="TRW43657.1"/>
    </source>
</evidence>
<dbReference type="RefSeq" id="WP_143419612.1">
    <property type="nucleotide sequence ID" value="NZ_VJXR01000071.1"/>
</dbReference>
<feature type="region of interest" description="Disordered" evidence="1">
    <location>
        <begin position="1"/>
        <end position="34"/>
    </location>
</feature>
<organism evidence="2 3">
    <name type="scientific">Georgenia yuyongxinii</name>
    <dbReference type="NCBI Taxonomy" id="2589797"/>
    <lineage>
        <taxon>Bacteria</taxon>
        <taxon>Bacillati</taxon>
        <taxon>Actinomycetota</taxon>
        <taxon>Actinomycetes</taxon>
        <taxon>Micrococcales</taxon>
        <taxon>Bogoriellaceae</taxon>
        <taxon>Georgenia</taxon>
    </lineage>
</organism>
<dbReference type="EMBL" id="VJXR01000071">
    <property type="protein sequence ID" value="TRW43657.1"/>
    <property type="molecule type" value="Genomic_DNA"/>
</dbReference>
<evidence type="ECO:0000313" key="3">
    <source>
        <dbReference type="Proteomes" id="UP000318693"/>
    </source>
</evidence>
<dbReference type="CDD" id="cd12954">
    <property type="entry name" value="MMP_TTHA0227_like_1"/>
    <property type="match status" value="1"/>
</dbReference>
<dbReference type="SUPFAM" id="SSF55486">
    <property type="entry name" value="Metalloproteases ('zincins'), catalytic domain"/>
    <property type="match status" value="1"/>
</dbReference>
<feature type="compositionally biased region" description="Basic residues" evidence="1">
    <location>
        <begin position="15"/>
        <end position="26"/>
    </location>
</feature>
<protein>
    <submittedName>
        <fullName evidence="2">Metallopeptidase family protein</fullName>
    </submittedName>
</protein>
<accession>A0A552WLM8</accession>
<dbReference type="AlphaFoldDB" id="A0A552WLM8"/>
<name>A0A552WLM8_9MICO</name>
<dbReference type="Proteomes" id="UP000318693">
    <property type="component" value="Unassembled WGS sequence"/>
</dbReference>
<dbReference type="Pfam" id="PF06262">
    <property type="entry name" value="Zincin_1"/>
    <property type="match status" value="1"/>
</dbReference>
<keyword evidence="3" id="KW-1185">Reference proteome</keyword>
<evidence type="ECO:0000256" key="1">
    <source>
        <dbReference type="SAM" id="MobiDB-lite"/>
    </source>
</evidence>
<comment type="caution">
    <text evidence="2">The sequence shown here is derived from an EMBL/GenBank/DDBJ whole genome shotgun (WGS) entry which is preliminary data.</text>
</comment>
<reference evidence="2 3" key="1">
    <citation type="submission" date="2019-07" db="EMBL/GenBank/DDBJ databases">
        <title>Georgenia wutianyii sp. nov. and Georgenia *** sp. nov. isolated from plateau pika (Ochotona curzoniae) in the Qinghai-Tibet plateau of China.</title>
        <authorList>
            <person name="Tian Z."/>
        </authorList>
    </citation>
    <scope>NUCLEOTIDE SEQUENCE [LARGE SCALE GENOMIC DNA]</scope>
    <source>
        <strain evidence="2 3">Z446</strain>
    </source>
</reference>
<dbReference type="Gene3D" id="3.30.2010.20">
    <property type="match status" value="1"/>
</dbReference>